<keyword evidence="2" id="KW-1185">Reference proteome</keyword>
<dbReference type="EMBL" id="JAGFBR010000009">
    <property type="protein sequence ID" value="KAH0461237.1"/>
    <property type="molecule type" value="Genomic_DNA"/>
</dbReference>
<comment type="caution">
    <text evidence="1">The sequence shown here is derived from an EMBL/GenBank/DDBJ whole genome shotgun (WGS) entry which is preliminary data.</text>
</comment>
<gene>
    <name evidence="1" type="ORF">IEQ34_008812</name>
</gene>
<dbReference type="Proteomes" id="UP000775213">
    <property type="component" value="Unassembled WGS sequence"/>
</dbReference>
<proteinExistence type="predicted"/>
<dbReference type="AlphaFoldDB" id="A0AAV7H0B8"/>
<sequence length="92" mass="9905">MPAPALELDEVSVSESANTGDFRNEFTDPLDVGTGGRKDAFVDFTKAAGAKEFAVAEAFRGSPEGFVSESMRAVLKLPWFDDLSVFVTIKTV</sequence>
<reference evidence="1 2" key="1">
    <citation type="journal article" date="2021" name="Hortic Res">
        <title>Chromosome-scale assembly of the Dendrobium chrysotoxum genome enhances the understanding of orchid evolution.</title>
        <authorList>
            <person name="Zhang Y."/>
            <person name="Zhang G.Q."/>
            <person name="Zhang D."/>
            <person name="Liu X.D."/>
            <person name="Xu X.Y."/>
            <person name="Sun W.H."/>
            <person name="Yu X."/>
            <person name="Zhu X."/>
            <person name="Wang Z.W."/>
            <person name="Zhao X."/>
            <person name="Zhong W.Y."/>
            <person name="Chen H."/>
            <person name="Yin W.L."/>
            <person name="Huang T."/>
            <person name="Niu S.C."/>
            <person name="Liu Z.J."/>
        </authorList>
    </citation>
    <scope>NUCLEOTIDE SEQUENCE [LARGE SCALE GENOMIC DNA]</scope>
    <source>
        <strain evidence="1">Lindl</strain>
    </source>
</reference>
<organism evidence="1 2">
    <name type="scientific">Dendrobium chrysotoxum</name>
    <name type="common">Orchid</name>
    <dbReference type="NCBI Taxonomy" id="161865"/>
    <lineage>
        <taxon>Eukaryota</taxon>
        <taxon>Viridiplantae</taxon>
        <taxon>Streptophyta</taxon>
        <taxon>Embryophyta</taxon>
        <taxon>Tracheophyta</taxon>
        <taxon>Spermatophyta</taxon>
        <taxon>Magnoliopsida</taxon>
        <taxon>Liliopsida</taxon>
        <taxon>Asparagales</taxon>
        <taxon>Orchidaceae</taxon>
        <taxon>Epidendroideae</taxon>
        <taxon>Malaxideae</taxon>
        <taxon>Dendrobiinae</taxon>
        <taxon>Dendrobium</taxon>
    </lineage>
</organism>
<name>A0AAV7H0B8_DENCH</name>
<evidence type="ECO:0000313" key="2">
    <source>
        <dbReference type="Proteomes" id="UP000775213"/>
    </source>
</evidence>
<protein>
    <submittedName>
        <fullName evidence="1">Uncharacterized protein</fullName>
    </submittedName>
</protein>
<accession>A0AAV7H0B8</accession>
<evidence type="ECO:0000313" key="1">
    <source>
        <dbReference type="EMBL" id="KAH0461237.1"/>
    </source>
</evidence>